<feature type="domain" description="SnoaL-like" evidence="1">
    <location>
        <begin position="3"/>
        <end position="99"/>
    </location>
</feature>
<reference evidence="2 3" key="1">
    <citation type="submission" date="2016-12" db="EMBL/GenBank/DDBJ databases">
        <title>The draft genome sequence of Actinophytocola sp. 11-183.</title>
        <authorList>
            <person name="Wang W."/>
            <person name="Yuan L."/>
        </authorList>
    </citation>
    <scope>NUCLEOTIDE SEQUENCE [LARGE SCALE GENOMIC DNA]</scope>
    <source>
        <strain evidence="2 3">11-183</strain>
    </source>
</reference>
<proteinExistence type="predicted"/>
<dbReference type="EMBL" id="MSIE01000004">
    <property type="protein sequence ID" value="OLF18914.1"/>
    <property type="molecule type" value="Genomic_DNA"/>
</dbReference>
<name>A0A1Q8CX22_9PSEU</name>
<evidence type="ECO:0000259" key="1">
    <source>
        <dbReference type="Pfam" id="PF12680"/>
    </source>
</evidence>
<protein>
    <recommendedName>
        <fullName evidence="1">SnoaL-like domain-containing protein</fullName>
    </recommendedName>
</protein>
<sequence>MSVEDFREAGRTKNIELALSACSDDVVVHSPLTDTTSFRGQAEVRQLFDAVYERFERIDYHDVIGGGDDWVLFGTTSVGGQQVDETLRVRLDEHGKIAELTLYMRPLPALAAVMSALGPALARRNGRSVLTVAALRLMAAPLVAGTRFGDRTGVRMALPRSRD</sequence>
<dbReference type="Proteomes" id="UP000185596">
    <property type="component" value="Unassembled WGS sequence"/>
</dbReference>
<dbReference type="InterPro" id="IPR037401">
    <property type="entry name" value="SnoaL-like"/>
</dbReference>
<comment type="caution">
    <text evidence="2">The sequence shown here is derived from an EMBL/GenBank/DDBJ whole genome shotgun (WGS) entry which is preliminary data.</text>
</comment>
<dbReference type="InterPro" id="IPR032710">
    <property type="entry name" value="NTF2-like_dom_sf"/>
</dbReference>
<dbReference type="Gene3D" id="3.10.450.50">
    <property type="match status" value="1"/>
</dbReference>
<gene>
    <name evidence="2" type="ORF">BU204_03380</name>
</gene>
<evidence type="ECO:0000313" key="3">
    <source>
        <dbReference type="Proteomes" id="UP000185596"/>
    </source>
</evidence>
<accession>A0A1Q8CX22</accession>
<evidence type="ECO:0000313" key="2">
    <source>
        <dbReference type="EMBL" id="OLF18914.1"/>
    </source>
</evidence>
<organism evidence="2 3">
    <name type="scientific">Actinophytocola xanthii</name>
    <dbReference type="NCBI Taxonomy" id="1912961"/>
    <lineage>
        <taxon>Bacteria</taxon>
        <taxon>Bacillati</taxon>
        <taxon>Actinomycetota</taxon>
        <taxon>Actinomycetes</taxon>
        <taxon>Pseudonocardiales</taxon>
        <taxon>Pseudonocardiaceae</taxon>
    </lineage>
</organism>
<dbReference type="Pfam" id="PF12680">
    <property type="entry name" value="SnoaL_2"/>
    <property type="match status" value="1"/>
</dbReference>
<dbReference type="SUPFAM" id="SSF54427">
    <property type="entry name" value="NTF2-like"/>
    <property type="match status" value="1"/>
</dbReference>
<dbReference type="AlphaFoldDB" id="A0A1Q8CX22"/>
<dbReference type="RefSeq" id="WP_075124038.1">
    <property type="nucleotide sequence ID" value="NZ_MSIE01000004.1"/>
</dbReference>
<dbReference type="STRING" id="1912961.BU204_03380"/>
<keyword evidence="3" id="KW-1185">Reference proteome</keyword>
<dbReference type="OrthoDB" id="1163083at2"/>